<organism evidence="4 5">
    <name type="scientific">Bythopirellula polymerisocia</name>
    <dbReference type="NCBI Taxonomy" id="2528003"/>
    <lineage>
        <taxon>Bacteria</taxon>
        <taxon>Pseudomonadati</taxon>
        <taxon>Planctomycetota</taxon>
        <taxon>Planctomycetia</taxon>
        <taxon>Pirellulales</taxon>
        <taxon>Lacipirellulaceae</taxon>
        <taxon>Bythopirellula</taxon>
    </lineage>
</organism>
<dbReference type="Pfam" id="PF02563">
    <property type="entry name" value="Poly_export"/>
    <property type="match status" value="1"/>
</dbReference>
<name>A0A5C6CMF8_9BACT</name>
<dbReference type="PROSITE" id="PS51257">
    <property type="entry name" value="PROKAR_LIPOPROTEIN"/>
    <property type="match status" value="1"/>
</dbReference>
<evidence type="ECO:0000259" key="3">
    <source>
        <dbReference type="Pfam" id="PF02563"/>
    </source>
</evidence>
<sequence precursor="true">MSAPARPTRESCCHVRVKLTLILGLLFCSAFSGCAALTNPTANGVPVRILPDELLAESKEGFVSLPLTTLRQPPPKVYLLEPGDTLGIYIEGILGSEETPPPVNIPDSTEEPPSIGYPFPIRQDGTISLPYVGSIKVAKPALEHSITIEEAEERVVEAYREKDILRVEDKRILVSLFRPRYVRVLVMRDDSSRPQVSIQSASPLGLGTSSASIGGGTQTTGQILELPAGQNDLLNALAKTGGFPDIESTLEIVIQRGYWDAAEDPTASYCQCPTEADLQDGNTGRSITRIPLRIRAGEPLPFRPQDVVLHSGDIVIVRNRQLEFFYTGGLIVSGEHVLPLDYDLTAVEAVLRTRGPLLNGGVNTSNLNGSVLGSGIGNPSPSLLSVVRKTPLGGQVTIQVDLNHAMRDPRENILVQAEDVLILQEMPNEAITRYFTQVMQFNFFTRIINRQDAQASGSIVVP</sequence>
<gene>
    <name evidence="4" type="ORF">Pla144_29920</name>
</gene>
<accession>A0A5C6CMF8</accession>
<keyword evidence="5" id="KW-1185">Reference proteome</keyword>
<dbReference type="InterPro" id="IPR003715">
    <property type="entry name" value="Poly_export_N"/>
</dbReference>
<feature type="chain" id="PRO_5022797230" evidence="2">
    <location>
        <begin position="36"/>
        <end position="462"/>
    </location>
</feature>
<dbReference type="InterPro" id="IPR049712">
    <property type="entry name" value="Poly_export"/>
</dbReference>
<dbReference type="GO" id="GO:0015159">
    <property type="term" value="F:polysaccharide transmembrane transporter activity"/>
    <property type="evidence" value="ECO:0007669"/>
    <property type="project" value="InterPro"/>
</dbReference>
<dbReference type="PANTHER" id="PTHR33619">
    <property type="entry name" value="POLYSACCHARIDE EXPORT PROTEIN GFCE-RELATED"/>
    <property type="match status" value="1"/>
</dbReference>
<protein>
    <submittedName>
        <fullName evidence="4">Polysaccharide biosynthesis/export protein</fullName>
    </submittedName>
</protein>
<keyword evidence="1 2" id="KW-0732">Signal</keyword>
<reference evidence="4 5" key="1">
    <citation type="submission" date="2019-02" db="EMBL/GenBank/DDBJ databases">
        <title>Deep-cultivation of Planctomycetes and their phenomic and genomic characterization uncovers novel biology.</title>
        <authorList>
            <person name="Wiegand S."/>
            <person name="Jogler M."/>
            <person name="Boedeker C."/>
            <person name="Pinto D."/>
            <person name="Vollmers J."/>
            <person name="Rivas-Marin E."/>
            <person name="Kohn T."/>
            <person name="Peeters S.H."/>
            <person name="Heuer A."/>
            <person name="Rast P."/>
            <person name="Oberbeckmann S."/>
            <person name="Bunk B."/>
            <person name="Jeske O."/>
            <person name="Meyerdierks A."/>
            <person name="Storesund J.E."/>
            <person name="Kallscheuer N."/>
            <person name="Luecker S."/>
            <person name="Lage O.M."/>
            <person name="Pohl T."/>
            <person name="Merkel B.J."/>
            <person name="Hornburger P."/>
            <person name="Mueller R.-W."/>
            <person name="Bruemmer F."/>
            <person name="Labrenz M."/>
            <person name="Spormann A.M."/>
            <person name="Op Den Camp H."/>
            <person name="Overmann J."/>
            <person name="Amann R."/>
            <person name="Jetten M.S.M."/>
            <person name="Mascher T."/>
            <person name="Medema M.H."/>
            <person name="Devos D.P."/>
            <person name="Kaster A.-K."/>
            <person name="Ovreas L."/>
            <person name="Rohde M."/>
            <person name="Galperin M.Y."/>
            <person name="Jogler C."/>
        </authorList>
    </citation>
    <scope>NUCLEOTIDE SEQUENCE [LARGE SCALE GENOMIC DNA]</scope>
    <source>
        <strain evidence="4 5">Pla144</strain>
    </source>
</reference>
<feature type="domain" description="Polysaccharide export protein N-terminal" evidence="3">
    <location>
        <begin position="73"/>
        <end position="160"/>
    </location>
</feature>
<feature type="signal peptide" evidence="2">
    <location>
        <begin position="1"/>
        <end position="35"/>
    </location>
</feature>
<evidence type="ECO:0000256" key="2">
    <source>
        <dbReference type="SAM" id="SignalP"/>
    </source>
</evidence>
<evidence type="ECO:0000313" key="5">
    <source>
        <dbReference type="Proteomes" id="UP000318437"/>
    </source>
</evidence>
<proteinExistence type="predicted"/>
<evidence type="ECO:0000313" key="4">
    <source>
        <dbReference type="EMBL" id="TWU25780.1"/>
    </source>
</evidence>
<comment type="caution">
    <text evidence="4">The sequence shown here is derived from an EMBL/GenBank/DDBJ whole genome shotgun (WGS) entry which is preliminary data.</text>
</comment>
<dbReference type="PANTHER" id="PTHR33619:SF3">
    <property type="entry name" value="POLYSACCHARIDE EXPORT PROTEIN GFCE-RELATED"/>
    <property type="match status" value="1"/>
</dbReference>
<dbReference type="Proteomes" id="UP000318437">
    <property type="component" value="Unassembled WGS sequence"/>
</dbReference>
<dbReference type="EMBL" id="SJPS01000004">
    <property type="protein sequence ID" value="TWU25780.1"/>
    <property type="molecule type" value="Genomic_DNA"/>
</dbReference>
<dbReference type="AlphaFoldDB" id="A0A5C6CMF8"/>
<evidence type="ECO:0000256" key="1">
    <source>
        <dbReference type="ARBA" id="ARBA00022729"/>
    </source>
</evidence>